<sequence length="446" mass="47992">MNFGLFLFCLFSVQVLCIFIGRKSYSSSEDREGYFLAGRSLQIFPLAMTFIATQIGGGVLLGAAEEAAHYGYRVIFYPLGVALGLILLGVGPGKKLASGSIVTIVTLFESVYQSPKLRKLAFVISALSLFFILVAQIIALDKLFHIFSYGTIFTALLTAIFWGILALYTSAGGFRGVVRTDMIQAIFLIAAVCFCTIVVWLGSRDVPLAPPNFSSLPVSKLSSWVFMPMVFMLIEQDMAQRCIAAASPRKLQWAAIFAGVVMLIFNFFPLFLGSLGTQLGLPPDCILIHTVSYIGSPSLAAVMAAAIGIAILSTADSLMSALAQLISEEIPPLASINSRYLILAIALLVPLIAIGFTNIVDVLMLSYSFSVCCLSVPIGAALLTRYQATTLSAWAAVLVGGGAYIWGMFSSFYIPRDVFAWLCSLVAFIVVEVAVVHGVNIVKKQV</sequence>
<dbReference type="PROSITE" id="PS50283">
    <property type="entry name" value="NA_SOLUT_SYMP_3"/>
    <property type="match status" value="1"/>
</dbReference>
<feature type="transmembrane region" description="Helical" evidence="14">
    <location>
        <begin position="221"/>
        <end position="239"/>
    </location>
</feature>
<dbReference type="GeneID" id="81478311"/>
<accession>A0A173DZJ0</accession>
<feature type="transmembrane region" description="Helical" evidence="14">
    <location>
        <begin position="41"/>
        <end position="63"/>
    </location>
</feature>
<dbReference type="EMBL" id="CP015840">
    <property type="protein sequence ID" value="ANG66317.1"/>
    <property type="molecule type" value="Genomic_DNA"/>
</dbReference>
<proteinExistence type="inferred from homology"/>
<evidence type="ECO:0000256" key="3">
    <source>
        <dbReference type="ARBA" id="ARBA00022448"/>
    </source>
</evidence>
<dbReference type="InterPro" id="IPR038377">
    <property type="entry name" value="Na/Glc_symporter_sf"/>
</dbReference>
<comment type="catalytic activity">
    <reaction evidence="12">
        <text>L-proline(in) + Na(+)(in) = L-proline(out) + Na(+)(out)</text>
        <dbReference type="Rhea" id="RHEA:28967"/>
        <dbReference type="ChEBI" id="CHEBI:29101"/>
        <dbReference type="ChEBI" id="CHEBI:60039"/>
    </reaction>
</comment>
<feature type="transmembrane region" description="Helical" evidence="14">
    <location>
        <begin position="299"/>
        <end position="319"/>
    </location>
</feature>
<evidence type="ECO:0000256" key="8">
    <source>
        <dbReference type="ARBA" id="ARBA00023053"/>
    </source>
</evidence>
<dbReference type="AlphaFoldDB" id="A0A173DZJ0"/>
<evidence type="ECO:0000256" key="12">
    <source>
        <dbReference type="ARBA" id="ARBA00033708"/>
    </source>
</evidence>
<evidence type="ECO:0000256" key="6">
    <source>
        <dbReference type="ARBA" id="ARBA00022847"/>
    </source>
</evidence>
<evidence type="ECO:0000313" key="15">
    <source>
        <dbReference type="EMBL" id="ANG66317.1"/>
    </source>
</evidence>
<keyword evidence="8" id="KW-0915">Sodium</keyword>
<dbReference type="PANTHER" id="PTHR48086">
    <property type="entry name" value="SODIUM/PROLINE SYMPORTER-RELATED"/>
    <property type="match status" value="1"/>
</dbReference>
<feature type="transmembrane region" description="Helical" evidence="14">
    <location>
        <begin position="251"/>
        <end position="272"/>
    </location>
</feature>
<evidence type="ECO:0000256" key="7">
    <source>
        <dbReference type="ARBA" id="ARBA00022989"/>
    </source>
</evidence>
<organism evidence="15 16">
    <name type="scientific">Chlamydia gallinacea 08-1274/3</name>
    <dbReference type="NCBI Taxonomy" id="1143323"/>
    <lineage>
        <taxon>Bacteria</taxon>
        <taxon>Pseudomonadati</taxon>
        <taxon>Chlamydiota</taxon>
        <taxon>Chlamydiia</taxon>
        <taxon>Chlamydiales</taxon>
        <taxon>Chlamydiaceae</taxon>
        <taxon>Chlamydia/Chlamydophila group</taxon>
        <taxon>Chlamydia</taxon>
    </lineage>
</organism>
<keyword evidence="10 14" id="KW-0472">Membrane</keyword>
<feature type="transmembrane region" description="Helical" evidence="14">
    <location>
        <begin position="391"/>
        <end position="413"/>
    </location>
</feature>
<feature type="transmembrane region" description="Helical" evidence="14">
    <location>
        <begin position="120"/>
        <end position="140"/>
    </location>
</feature>
<evidence type="ECO:0000256" key="10">
    <source>
        <dbReference type="ARBA" id="ARBA00023136"/>
    </source>
</evidence>
<dbReference type="PANTHER" id="PTHR48086:SF3">
    <property type="entry name" value="SODIUM_PROLINE SYMPORTER"/>
    <property type="match status" value="1"/>
</dbReference>
<feature type="transmembrane region" description="Helical" evidence="14">
    <location>
        <begin position="182"/>
        <end position="201"/>
    </location>
</feature>
<feature type="transmembrane region" description="Helical" evidence="14">
    <location>
        <begin position="146"/>
        <end position="170"/>
    </location>
</feature>
<feature type="transmembrane region" description="Helical" evidence="14">
    <location>
        <begin position="419"/>
        <end position="442"/>
    </location>
</feature>
<dbReference type="InterPro" id="IPR001734">
    <property type="entry name" value="Na/solute_symporter"/>
</dbReference>
<gene>
    <name evidence="15" type="ORF">M787_003205</name>
</gene>
<keyword evidence="6" id="KW-0769">Symport</keyword>
<evidence type="ECO:0000313" key="16">
    <source>
        <dbReference type="Proteomes" id="UP000019147"/>
    </source>
</evidence>
<reference evidence="15 16" key="1">
    <citation type="journal article" date="2014" name="Syst. Appl. Microbiol.">
        <title>Evidence for the existence of two new members of the family Chlamydiaceae and proposal of Chlamydia avium sp. nov. and Chlamydia gallinacea sp. nov.</title>
        <authorList>
            <person name="Sachse K."/>
            <person name="Laroucau K."/>
            <person name="Riege K."/>
            <person name="Wehner S."/>
            <person name="Dilcher M."/>
            <person name="Creasy H.H."/>
            <person name="Weidmann M."/>
            <person name="Myers G."/>
            <person name="Vorimore F."/>
            <person name="Vicari N."/>
            <person name="Magnino S."/>
            <person name="Liebler-Tenorio E."/>
            <person name="Ruettger A."/>
            <person name="Bavoil P.M."/>
            <person name="Hufert F.T."/>
            <person name="Rossello-Mora R."/>
            <person name="Marz M."/>
        </authorList>
    </citation>
    <scope>NUCLEOTIDE SEQUENCE [LARGE SCALE GENOMIC DNA]</scope>
    <source>
        <strain evidence="15 16">08-1274/3</strain>
    </source>
</reference>
<dbReference type="KEGG" id="cgz:M787_003205"/>
<feature type="transmembrane region" description="Helical" evidence="14">
    <location>
        <begin position="340"/>
        <end position="359"/>
    </location>
</feature>
<evidence type="ECO:0000256" key="11">
    <source>
        <dbReference type="ARBA" id="ARBA00023201"/>
    </source>
</evidence>
<keyword evidence="3" id="KW-0813">Transport</keyword>
<dbReference type="Pfam" id="PF00474">
    <property type="entry name" value="SSF"/>
    <property type="match status" value="1"/>
</dbReference>
<dbReference type="GO" id="GO:0005886">
    <property type="term" value="C:plasma membrane"/>
    <property type="evidence" value="ECO:0007669"/>
    <property type="project" value="UniProtKB-SubCell"/>
</dbReference>
<evidence type="ECO:0000256" key="4">
    <source>
        <dbReference type="ARBA" id="ARBA00022475"/>
    </source>
</evidence>
<name>A0A173DZJ0_9CHLA</name>
<dbReference type="OrthoDB" id="9814523at2"/>
<feature type="transmembrane region" description="Helical" evidence="14">
    <location>
        <begin position="96"/>
        <end position="113"/>
    </location>
</feature>
<keyword evidence="9" id="KW-0406">Ion transport</keyword>
<keyword evidence="11" id="KW-0739">Sodium transport</keyword>
<feature type="transmembrane region" description="Helical" evidence="14">
    <location>
        <begin position="70"/>
        <end position="90"/>
    </location>
</feature>
<evidence type="ECO:0000256" key="13">
    <source>
        <dbReference type="RuleBase" id="RU362091"/>
    </source>
</evidence>
<comment type="similarity">
    <text evidence="2 13">Belongs to the sodium:solute symporter (SSF) (TC 2.A.21) family.</text>
</comment>
<dbReference type="eggNOG" id="COG0591">
    <property type="taxonomic scope" value="Bacteria"/>
</dbReference>
<keyword evidence="5 14" id="KW-0812">Transmembrane</keyword>
<keyword evidence="4" id="KW-1003">Cell membrane</keyword>
<evidence type="ECO:0000256" key="1">
    <source>
        <dbReference type="ARBA" id="ARBA00004651"/>
    </source>
</evidence>
<evidence type="ECO:0000256" key="2">
    <source>
        <dbReference type="ARBA" id="ARBA00006434"/>
    </source>
</evidence>
<evidence type="ECO:0000256" key="9">
    <source>
        <dbReference type="ARBA" id="ARBA00023065"/>
    </source>
</evidence>
<feature type="transmembrane region" description="Helical" evidence="14">
    <location>
        <begin position="365"/>
        <end position="384"/>
    </location>
</feature>
<dbReference type="Gene3D" id="1.20.1730.10">
    <property type="entry name" value="Sodium/glucose cotransporter"/>
    <property type="match status" value="1"/>
</dbReference>
<protein>
    <submittedName>
        <fullName evidence="15">Proline permease</fullName>
    </submittedName>
</protein>
<evidence type="ECO:0000256" key="14">
    <source>
        <dbReference type="SAM" id="Phobius"/>
    </source>
</evidence>
<comment type="subcellular location">
    <subcellularLocation>
        <location evidence="1">Cell membrane</location>
        <topology evidence="1">Multi-pass membrane protein</topology>
    </subcellularLocation>
</comment>
<dbReference type="GO" id="GO:0015293">
    <property type="term" value="F:symporter activity"/>
    <property type="evidence" value="ECO:0007669"/>
    <property type="project" value="UniProtKB-KW"/>
</dbReference>
<dbReference type="CDD" id="cd10322">
    <property type="entry name" value="SLC5sbd"/>
    <property type="match status" value="1"/>
</dbReference>
<evidence type="ECO:0000256" key="5">
    <source>
        <dbReference type="ARBA" id="ARBA00022692"/>
    </source>
</evidence>
<dbReference type="RefSeq" id="WP_021828132.1">
    <property type="nucleotide sequence ID" value="NZ_CP015840.1"/>
</dbReference>
<dbReference type="GO" id="GO:0006814">
    <property type="term" value="P:sodium ion transport"/>
    <property type="evidence" value="ECO:0007669"/>
    <property type="project" value="UniProtKB-KW"/>
</dbReference>
<keyword evidence="7 14" id="KW-1133">Transmembrane helix</keyword>
<dbReference type="InterPro" id="IPR050277">
    <property type="entry name" value="Sodium:Solute_Symporter"/>
</dbReference>
<dbReference type="Proteomes" id="UP000019147">
    <property type="component" value="Chromosome"/>
</dbReference>